<dbReference type="Proteomes" id="UP000050898">
    <property type="component" value="Unassembled WGS sequence"/>
</dbReference>
<dbReference type="AlphaFoldDB" id="A0A0R2EF84"/>
<keyword evidence="1" id="KW-1133">Transmembrane helix</keyword>
<organism evidence="3 4">
    <name type="scientific">Liquorilactobacillus mali KCTC 3596 = DSM 20444</name>
    <dbReference type="NCBI Taxonomy" id="1046596"/>
    <lineage>
        <taxon>Bacteria</taxon>
        <taxon>Bacillati</taxon>
        <taxon>Bacillota</taxon>
        <taxon>Bacilli</taxon>
        <taxon>Lactobacillales</taxon>
        <taxon>Lactobacillaceae</taxon>
        <taxon>Liquorilactobacillus</taxon>
    </lineage>
</organism>
<dbReference type="Gene3D" id="3.40.50.300">
    <property type="entry name" value="P-loop containing nucleotide triphosphate hydrolases"/>
    <property type="match status" value="1"/>
</dbReference>
<keyword evidence="1" id="KW-0812">Transmembrane</keyword>
<dbReference type="InterPro" id="IPR046461">
    <property type="entry name" value="TerL_ATPase"/>
</dbReference>
<feature type="domain" description="Terminase large subunit-like ATPase" evidence="2">
    <location>
        <begin position="60"/>
        <end position="191"/>
    </location>
</feature>
<name>A0A0R2EF84_9LACO</name>
<evidence type="ECO:0000313" key="3">
    <source>
        <dbReference type="EMBL" id="KRN10820.1"/>
    </source>
</evidence>
<keyword evidence="1" id="KW-0472">Membrane</keyword>
<gene>
    <name evidence="3" type="ORF">FD00_GL002063</name>
</gene>
<protein>
    <submittedName>
        <fullName evidence="3">Prophage terminase, ATP subunit</fullName>
    </submittedName>
</protein>
<evidence type="ECO:0000313" key="4">
    <source>
        <dbReference type="Proteomes" id="UP000050898"/>
    </source>
</evidence>
<feature type="transmembrane region" description="Helical" evidence="1">
    <location>
        <begin position="79"/>
        <end position="97"/>
    </location>
</feature>
<comment type="caution">
    <text evidence="3">The sequence shown here is derived from an EMBL/GenBank/DDBJ whole genome shotgun (WGS) entry which is preliminary data.</text>
</comment>
<evidence type="ECO:0000256" key="1">
    <source>
        <dbReference type="SAM" id="Phobius"/>
    </source>
</evidence>
<accession>A0A0R2EF84</accession>
<dbReference type="PATRIC" id="fig|1046596.6.peg.2166"/>
<dbReference type="EMBL" id="AYYH01000006">
    <property type="protein sequence ID" value="KRN10820.1"/>
    <property type="molecule type" value="Genomic_DNA"/>
</dbReference>
<keyword evidence="4" id="KW-1185">Reference proteome</keyword>
<proteinExistence type="predicted"/>
<dbReference type="Pfam" id="PF03354">
    <property type="entry name" value="TerL_ATPase"/>
    <property type="match status" value="1"/>
</dbReference>
<dbReference type="InterPro" id="IPR027417">
    <property type="entry name" value="P-loop_NTPase"/>
</dbReference>
<evidence type="ECO:0000259" key="2">
    <source>
        <dbReference type="Pfam" id="PF03354"/>
    </source>
</evidence>
<dbReference type="Gene3D" id="3.30.420.240">
    <property type="match status" value="1"/>
</dbReference>
<reference evidence="3 4" key="1">
    <citation type="journal article" date="2015" name="Genome Announc.">
        <title>Expanding the biotechnology potential of lactobacilli through comparative genomics of 213 strains and associated genera.</title>
        <authorList>
            <person name="Sun Z."/>
            <person name="Harris H.M."/>
            <person name="McCann A."/>
            <person name="Guo C."/>
            <person name="Argimon S."/>
            <person name="Zhang W."/>
            <person name="Yang X."/>
            <person name="Jeffery I.B."/>
            <person name="Cooney J.C."/>
            <person name="Kagawa T.F."/>
            <person name="Liu W."/>
            <person name="Song Y."/>
            <person name="Salvetti E."/>
            <person name="Wrobel A."/>
            <person name="Rasinkangas P."/>
            <person name="Parkhill J."/>
            <person name="Rea M.C."/>
            <person name="O'Sullivan O."/>
            <person name="Ritari J."/>
            <person name="Douillard F.P."/>
            <person name="Paul Ross R."/>
            <person name="Yang R."/>
            <person name="Briner A.E."/>
            <person name="Felis G.E."/>
            <person name="de Vos W.M."/>
            <person name="Barrangou R."/>
            <person name="Klaenhammer T.R."/>
            <person name="Caufield P.W."/>
            <person name="Cui Y."/>
            <person name="Zhang H."/>
            <person name="O'Toole P.W."/>
        </authorList>
    </citation>
    <scope>NUCLEOTIDE SEQUENCE [LARGE SCALE GENOMIC DNA]</scope>
    <source>
        <strain evidence="3 4">DSM 20444</strain>
    </source>
</reference>
<sequence length="590" mass="68564">MTMELNKKKNETKQDGYFRVREANLMKWVGYWRKNPHKFAENYLGLKLFFFQKVLLFMMERVDNFMYIASRGQGKSFIIAIYCIIRCILYPGTRIVLASGTRGQAKKIITEKIQTLYNDHPEIRFEIGDPRNIKSSLNVTEVTFLNGSRISAETSTDNSRGLRCNILIVDEFRMVKKDIIDKVLKPMLQVNRQPAYMSLPEYKDSKAEENKEIYISSAWYKSHWIWDSFNNSLKKMLKGQSFFVVDLPYQLSTHHKINSKERIMQIRTDDNMDQTGFNMEYEAMFVGENDKAYYKLTPLNNIRTINKTFIPPTDTEYLENKQKSNPKHLGNIKRADKSELRLISLDIALMGGNKNVKNDTSAFTLIRLIKDGDSYRRDVVYLESIQKSIATEELAIRMKQLYYDFEADYVVMDANGNGLGVFDACCRVLYDSKRDVEYPAWSCINDEATNERNKADGIKIVYTVKANAQFNHKIAVQLKSNIENGKLRLPMNDIEKRSEFVSEGGFVKKSPEEQQKLLYAYQQATALVNELVNLEYEVRDGGLIKIHEVGTTTKDRYSSIAYGNYYADELEKKLKDDYSDQELLKYFMMG</sequence>